<evidence type="ECO:0000313" key="2">
    <source>
        <dbReference type="Proteomes" id="UP000228380"/>
    </source>
</evidence>
<keyword evidence="2" id="KW-1185">Reference proteome</keyword>
<accession>A0A8B7BM35</accession>
<protein>
    <submittedName>
        <fullName evidence="3">UPF0481 protein At3g47200-like</fullName>
    </submittedName>
</protein>
<keyword evidence="1" id="KW-0472">Membrane</keyword>
<proteinExistence type="predicted"/>
<dbReference type="PANTHER" id="PTHR31170:SF25">
    <property type="entry name" value="BNAA09G04570D PROTEIN"/>
    <property type="match status" value="1"/>
</dbReference>
<feature type="transmembrane region" description="Helical" evidence="1">
    <location>
        <begin position="432"/>
        <end position="459"/>
    </location>
</feature>
<dbReference type="Proteomes" id="UP000228380">
    <property type="component" value="Chromosome 3"/>
</dbReference>
<reference evidence="3" key="2">
    <citation type="submission" date="2025-08" db="UniProtKB">
        <authorList>
            <consortium name="RefSeq"/>
        </authorList>
    </citation>
    <scope>IDENTIFICATION</scope>
    <source>
        <tissue evidence="3">Young leaves</tissue>
    </source>
</reference>
<dbReference type="OrthoDB" id="1589813at2759"/>
<dbReference type="AlphaFoldDB" id="A0A8B7BM35"/>
<organism evidence="2 3">
    <name type="scientific">Phoenix dactylifera</name>
    <name type="common">Date palm</name>
    <dbReference type="NCBI Taxonomy" id="42345"/>
    <lineage>
        <taxon>Eukaryota</taxon>
        <taxon>Viridiplantae</taxon>
        <taxon>Streptophyta</taxon>
        <taxon>Embryophyta</taxon>
        <taxon>Tracheophyta</taxon>
        <taxon>Spermatophyta</taxon>
        <taxon>Magnoliopsida</taxon>
        <taxon>Liliopsida</taxon>
        <taxon>Arecaceae</taxon>
        <taxon>Coryphoideae</taxon>
        <taxon>Phoeniceae</taxon>
        <taxon>Phoenix</taxon>
    </lineage>
</organism>
<evidence type="ECO:0000313" key="3">
    <source>
        <dbReference type="RefSeq" id="XP_008781329.2"/>
    </source>
</evidence>
<dbReference type="Pfam" id="PF03140">
    <property type="entry name" value="DUF247"/>
    <property type="match status" value="1"/>
</dbReference>
<keyword evidence="1" id="KW-1133">Transmembrane helix</keyword>
<dbReference type="RefSeq" id="XP_008781329.2">
    <property type="nucleotide sequence ID" value="XM_008783107.3"/>
</dbReference>
<name>A0A8B7BM35_PHODC</name>
<dbReference type="GeneID" id="103701132"/>
<keyword evidence="1" id="KW-0812">Transmembrane</keyword>
<gene>
    <name evidence="3" type="primary">LOC103701132</name>
</gene>
<reference evidence="2" key="1">
    <citation type="journal article" date="2019" name="Nat. Commun.">
        <title>Genome-wide association mapping of date palm fruit traits.</title>
        <authorList>
            <person name="Hazzouri K.M."/>
            <person name="Gros-Balthazard M."/>
            <person name="Flowers J.M."/>
            <person name="Copetti D."/>
            <person name="Lemansour A."/>
            <person name="Lebrun M."/>
            <person name="Masmoudi K."/>
            <person name="Ferrand S."/>
            <person name="Dhar M.I."/>
            <person name="Fresquez Z.A."/>
            <person name="Rosas U."/>
            <person name="Zhang J."/>
            <person name="Talag J."/>
            <person name="Lee S."/>
            <person name="Kudrna D."/>
            <person name="Powell R.F."/>
            <person name="Leitch I.J."/>
            <person name="Krueger R.R."/>
            <person name="Wing R.A."/>
            <person name="Amiri K.M.A."/>
            <person name="Purugganan M.D."/>
        </authorList>
    </citation>
    <scope>NUCLEOTIDE SEQUENCE [LARGE SCALE GENOMIC DNA]</scope>
    <source>
        <strain evidence="2">cv. Khalas</strain>
    </source>
</reference>
<sequence length="465" mass="53273">MAEKTDDRSIYIDLQLVNSTAQKVCSLQDSGSWKDGPRTIHRVPLNIRKGDTNAYEPKILSIGPYHRGDQKLQAMEVHKMRYLRELLGSNLEANITKCVEKIKKLEKEARRCYSEIIELGSKEFVEMMLLDGCFIIQFLIQRNQPEESKQKRRQAGDPIYVVSWMSPLIRHDLLMLENQIPFIILKAIFDVVQSSRQETPSLMELALNYITHGRVISRPIYPSPPHHLLHLFHLFHSCVLTPPRPPASTSDHPLVKFFLKFMPQRRTPSDIHFTEERTPRTIPCASELREAGVRFEMKESDSFLDVTFSNPVLQIPLLSVGNSLNPLLRNLIAFEQCCPDACSYFTSYAVLMDDLINTPRDVAILHSRGIVENKLGSDEDVALLFNRLMTHVTFTADSNIYAELFKQVNAHCGSKLNKWRAKLVREYFSNPWSIISLLAAIALLVLTIIQTVFSITSYYHVPTHP</sequence>
<dbReference type="PANTHER" id="PTHR31170">
    <property type="entry name" value="BNAC04G53230D PROTEIN"/>
    <property type="match status" value="1"/>
</dbReference>
<dbReference type="InterPro" id="IPR004158">
    <property type="entry name" value="DUF247_pln"/>
</dbReference>
<dbReference type="KEGG" id="pda:103701132"/>
<evidence type="ECO:0000256" key="1">
    <source>
        <dbReference type="SAM" id="Phobius"/>
    </source>
</evidence>